<evidence type="ECO:0000313" key="2">
    <source>
        <dbReference type="Proteomes" id="UP000515369"/>
    </source>
</evidence>
<keyword evidence="2" id="KW-1185">Reference proteome</keyword>
<reference evidence="1 2" key="1">
    <citation type="submission" date="2020-07" db="EMBL/GenBank/DDBJ databases">
        <title>Spirosoma foliorum sp. nov., isolated from the leaves on the Nejang mountain Korea, Republic of.</title>
        <authorList>
            <person name="Ho H."/>
            <person name="Lee Y.-J."/>
            <person name="Nurcahyanto D.-A."/>
            <person name="Kim S.-G."/>
        </authorList>
    </citation>
    <scope>NUCLEOTIDE SEQUENCE [LARGE SCALE GENOMIC DNA]</scope>
    <source>
        <strain evidence="1 2">PL0136</strain>
    </source>
</reference>
<proteinExistence type="predicted"/>
<protein>
    <submittedName>
        <fullName evidence="1">Uncharacterized protein</fullName>
    </submittedName>
</protein>
<accession>A0A7G5GQW8</accession>
<sequence length="180" mass="20559">MKRIVSVGLLSLLLCHILAYMLVLVSINGEEERDLTNRLTVYRTVDSIVEFYVPLHEKADETVLKKQSSEGFAYKGSFYEVVRLEMQNDTLHILGFATKTRSIWQQDLLSFIEHQFIGESGRSQKKAGHLLKNLLKEYCPFDKPAIYTMPSHWREAVKIPSVLALLTDRAVPVQSPPPRA</sequence>
<dbReference type="EMBL" id="CP059732">
    <property type="protein sequence ID" value="QMW01260.1"/>
    <property type="molecule type" value="Genomic_DNA"/>
</dbReference>
<dbReference type="Proteomes" id="UP000515369">
    <property type="component" value="Chromosome"/>
</dbReference>
<dbReference type="AlphaFoldDB" id="A0A7G5GQW8"/>
<dbReference type="RefSeq" id="WP_182458543.1">
    <property type="nucleotide sequence ID" value="NZ_CP059732.1"/>
</dbReference>
<evidence type="ECO:0000313" key="1">
    <source>
        <dbReference type="EMBL" id="QMW01260.1"/>
    </source>
</evidence>
<dbReference type="KEGG" id="sfol:H3H32_25300"/>
<organism evidence="1 2">
    <name type="scientific">Spirosoma foliorum</name>
    <dbReference type="NCBI Taxonomy" id="2710596"/>
    <lineage>
        <taxon>Bacteria</taxon>
        <taxon>Pseudomonadati</taxon>
        <taxon>Bacteroidota</taxon>
        <taxon>Cytophagia</taxon>
        <taxon>Cytophagales</taxon>
        <taxon>Cytophagaceae</taxon>
        <taxon>Spirosoma</taxon>
    </lineage>
</organism>
<name>A0A7G5GQW8_9BACT</name>
<gene>
    <name evidence="1" type="ORF">H3H32_25300</name>
</gene>